<organism evidence="2 3">
    <name type="scientific">Anisakis simplex</name>
    <name type="common">Herring worm</name>
    <dbReference type="NCBI Taxonomy" id="6269"/>
    <lineage>
        <taxon>Eukaryota</taxon>
        <taxon>Metazoa</taxon>
        <taxon>Ecdysozoa</taxon>
        <taxon>Nematoda</taxon>
        <taxon>Chromadorea</taxon>
        <taxon>Rhabditida</taxon>
        <taxon>Spirurina</taxon>
        <taxon>Ascaridomorpha</taxon>
        <taxon>Ascaridoidea</taxon>
        <taxon>Anisakidae</taxon>
        <taxon>Anisakis</taxon>
        <taxon>Anisakis simplex complex</taxon>
    </lineage>
</organism>
<feature type="compositionally biased region" description="Basic and acidic residues" evidence="1">
    <location>
        <begin position="401"/>
        <end position="428"/>
    </location>
</feature>
<feature type="compositionally biased region" description="Basic and acidic residues" evidence="1">
    <location>
        <begin position="129"/>
        <end position="145"/>
    </location>
</feature>
<sequence>MKISFFFQLPNRSNRKPPLVLITQASIHNAPEVEISNKLLMKRGRRRTPSGTQPSDSEYTTDDDSRYANVGETESEFENSVSEAVSLRDQFKGPRPKGDLYPLYPAHSRSQSRDRSRSPSPYTDYESDFELHFNDPPSRNEDSRGRVSQTMAVPAPIFTASVCYDVCYDGMDDWDSAKEQSVESLSDYEDMIDYDSDVVEGRYSAAQSRLDSRADSRLRPESSIGAYMSPVSFSSDEDYDGQHYHDRVDVGCTLKLVQKAALKGSDEDESSSEYYDDSEYEDEEEYYDEDEEYDEEEEEEEEEEDENEEELEKDGQAVDLEKRKKLEKVEELDEEGEEEGKKLEKVEELDEEREVEEEGEPEIERREVIKDAIAEEEDEGESEEVAESESEEELSAAEATSKVEQERAVEAAVPKEDSSSCKQTTERILKEVSPDDVIMAEEEVEVATVEELKPEIPEESVMEMKQHSEEVKSVDIVPTYVRPVEEKQRSDMAASFIDPKPLIDHAKGAIIQPTKLATAQVEKPEVKVADAKKPVQKEAVVAPKTATSSPAAQSKPSVAPSPSSISKSPEAQAQSTTVPSSASPTPKVGKILLLFSSCKNNE</sequence>
<reference evidence="2 3" key="1">
    <citation type="submission" date="2018-11" db="EMBL/GenBank/DDBJ databases">
        <authorList>
            <consortium name="Pathogen Informatics"/>
        </authorList>
    </citation>
    <scope>NUCLEOTIDE SEQUENCE [LARGE SCALE GENOMIC DNA]</scope>
</reference>
<feature type="compositionally biased region" description="Basic and acidic residues" evidence="1">
    <location>
        <begin position="522"/>
        <end position="536"/>
    </location>
</feature>
<feature type="region of interest" description="Disordered" evidence="1">
    <location>
        <begin position="520"/>
        <end position="586"/>
    </location>
</feature>
<feature type="compositionally biased region" description="Acidic residues" evidence="1">
    <location>
        <begin position="266"/>
        <end position="312"/>
    </location>
</feature>
<feature type="region of interest" description="Disordered" evidence="1">
    <location>
        <begin position="261"/>
        <end position="428"/>
    </location>
</feature>
<accession>A0A3P6RE52</accession>
<evidence type="ECO:0000256" key="1">
    <source>
        <dbReference type="SAM" id="MobiDB-lite"/>
    </source>
</evidence>
<feature type="compositionally biased region" description="Basic and acidic residues" evidence="1">
    <location>
        <begin position="89"/>
        <end position="98"/>
    </location>
</feature>
<proteinExistence type="predicted"/>
<keyword evidence="3" id="KW-1185">Reference proteome</keyword>
<gene>
    <name evidence="2" type="ORF">ASIM_LOCUS16306</name>
</gene>
<feature type="compositionally biased region" description="Polar residues" evidence="1">
    <location>
        <begin position="49"/>
        <end position="58"/>
    </location>
</feature>
<feature type="compositionally biased region" description="Basic and acidic residues" evidence="1">
    <location>
        <begin position="362"/>
        <end position="373"/>
    </location>
</feature>
<dbReference type="Proteomes" id="UP000267096">
    <property type="component" value="Unassembled WGS sequence"/>
</dbReference>
<protein>
    <submittedName>
        <fullName evidence="2">Uncharacterized protein</fullName>
    </submittedName>
</protein>
<feature type="compositionally biased region" description="Acidic residues" evidence="1">
    <location>
        <begin position="347"/>
        <end position="361"/>
    </location>
</feature>
<dbReference type="OrthoDB" id="5871369at2759"/>
<name>A0A3P6RE52_ANISI</name>
<evidence type="ECO:0000313" key="2">
    <source>
        <dbReference type="EMBL" id="VDK57397.1"/>
    </source>
</evidence>
<feature type="compositionally biased region" description="Basic and acidic residues" evidence="1">
    <location>
        <begin position="313"/>
        <end position="329"/>
    </location>
</feature>
<feature type="region of interest" description="Disordered" evidence="1">
    <location>
        <begin position="38"/>
        <end position="147"/>
    </location>
</feature>
<dbReference type="EMBL" id="UYRR01032972">
    <property type="protein sequence ID" value="VDK57397.1"/>
    <property type="molecule type" value="Genomic_DNA"/>
</dbReference>
<dbReference type="AlphaFoldDB" id="A0A3P6RE52"/>
<feature type="compositionally biased region" description="Acidic residues" evidence="1">
    <location>
        <begin position="374"/>
        <end position="395"/>
    </location>
</feature>
<feature type="compositionally biased region" description="Low complexity" evidence="1">
    <location>
        <begin position="548"/>
        <end position="586"/>
    </location>
</feature>
<evidence type="ECO:0000313" key="3">
    <source>
        <dbReference type="Proteomes" id="UP000267096"/>
    </source>
</evidence>